<dbReference type="InterPro" id="IPR029058">
    <property type="entry name" value="AB_hydrolase_fold"/>
</dbReference>
<evidence type="ECO:0000256" key="9">
    <source>
        <dbReference type="ARBA" id="ARBA00047337"/>
    </source>
</evidence>
<proteinExistence type="inferred from homology"/>
<dbReference type="OrthoDB" id="2418081at2759"/>
<evidence type="ECO:0000313" key="11">
    <source>
        <dbReference type="EMBL" id="KDQ30412.1"/>
    </source>
</evidence>
<evidence type="ECO:0000256" key="1">
    <source>
        <dbReference type="ARBA" id="ARBA00006499"/>
    </source>
</evidence>
<dbReference type="InterPro" id="IPR050565">
    <property type="entry name" value="LYPA1-2/EST-like"/>
</dbReference>
<evidence type="ECO:0000256" key="6">
    <source>
        <dbReference type="ARBA" id="ARBA00022832"/>
    </source>
</evidence>
<keyword evidence="6" id="KW-0276">Fatty acid metabolism</keyword>
<keyword evidence="4" id="KW-0719">Serine esterase</keyword>
<dbReference type="HOGENOM" id="CLU_049413_3_8_1"/>
<evidence type="ECO:0000259" key="10">
    <source>
        <dbReference type="Pfam" id="PF02230"/>
    </source>
</evidence>
<dbReference type="PANTHER" id="PTHR10655:SF17">
    <property type="entry name" value="LYSOPHOSPHOLIPASE-LIKE PROTEIN 1"/>
    <property type="match status" value="1"/>
</dbReference>
<protein>
    <recommendedName>
        <fullName evidence="3">Acyl-protein thioesterase 1</fullName>
        <ecNumber evidence="2">3.1.2.22</ecNumber>
    </recommendedName>
    <alternativeName>
        <fullName evidence="8">Palmitoyl-protein hydrolase</fullName>
    </alternativeName>
</protein>
<dbReference type="GO" id="GO:0005737">
    <property type="term" value="C:cytoplasm"/>
    <property type="evidence" value="ECO:0007669"/>
    <property type="project" value="TreeGrafter"/>
</dbReference>
<dbReference type="SUPFAM" id="SSF53474">
    <property type="entry name" value="alpha/beta-Hydrolases"/>
    <property type="match status" value="1"/>
</dbReference>
<dbReference type="PANTHER" id="PTHR10655">
    <property type="entry name" value="LYSOPHOSPHOLIPASE-RELATED"/>
    <property type="match status" value="1"/>
</dbReference>
<dbReference type="EC" id="3.1.2.22" evidence="2"/>
<comment type="function">
    <text evidence="7">Hydrolyzes fatty acids from S-acylated cysteine residues in proteins with a strong preference for palmitoylated G-alpha proteins over other acyl substrates. Mediates the deacylation of G-alpha proteins such as GPA1 in vivo, but has weak or no activity toward palmitoylated Ras proteins. Has weak lysophospholipase activity in vitro; however such activity may not exist in vivo.</text>
</comment>
<organism evidence="11 12">
    <name type="scientific">Pleurotus ostreatus (strain PC15)</name>
    <name type="common">Oyster mushroom</name>
    <dbReference type="NCBI Taxonomy" id="1137138"/>
    <lineage>
        <taxon>Eukaryota</taxon>
        <taxon>Fungi</taxon>
        <taxon>Dikarya</taxon>
        <taxon>Basidiomycota</taxon>
        <taxon>Agaricomycotina</taxon>
        <taxon>Agaricomycetes</taxon>
        <taxon>Agaricomycetidae</taxon>
        <taxon>Agaricales</taxon>
        <taxon>Pleurotineae</taxon>
        <taxon>Pleurotaceae</taxon>
        <taxon>Pleurotus</taxon>
    </lineage>
</organism>
<reference evidence="12" key="1">
    <citation type="journal article" date="2014" name="Proc. Natl. Acad. Sci. U.S.A.">
        <title>Extensive sampling of basidiomycete genomes demonstrates inadequacy of the white-rot/brown-rot paradigm for wood decay fungi.</title>
        <authorList>
            <person name="Riley R."/>
            <person name="Salamov A.A."/>
            <person name="Brown D.W."/>
            <person name="Nagy L.G."/>
            <person name="Floudas D."/>
            <person name="Held B.W."/>
            <person name="Levasseur A."/>
            <person name="Lombard V."/>
            <person name="Morin E."/>
            <person name="Otillar R."/>
            <person name="Lindquist E.A."/>
            <person name="Sun H."/>
            <person name="LaButti K.M."/>
            <person name="Schmutz J."/>
            <person name="Jabbour D."/>
            <person name="Luo H."/>
            <person name="Baker S.E."/>
            <person name="Pisabarro A.G."/>
            <person name="Walton J.D."/>
            <person name="Blanchette R.A."/>
            <person name="Henrissat B."/>
            <person name="Martin F."/>
            <person name="Cullen D."/>
            <person name="Hibbett D.S."/>
            <person name="Grigoriev I.V."/>
        </authorList>
    </citation>
    <scope>NUCLEOTIDE SEQUENCE [LARGE SCALE GENOMIC DNA]</scope>
    <source>
        <strain evidence="12">PC15</strain>
    </source>
</reference>
<evidence type="ECO:0000256" key="5">
    <source>
        <dbReference type="ARBA" id="ARBA00022801"/>
    </source>
</evidence>
<keyword evidence="6" id="KW-0443">Lipid metabolism</keyword>
<evidence type="ECO:0000313" key="12">
    <source>
        <dbReference type="Proteomes" id="UP000027073"/>
    </source>
</evidence>
<dbReference type="GO" id="GO:0052689">
    <property type="term" value="F:carboxylic ester hydrolase activity"/>
    <property type="evidence" value="ECO:0007669"/>
    <property type="project" value="UniProtKB-KW"/>
</dbReference>
<evidence type="ECO:0000256" key="3">
    <source>
        <dbReference type="ARBA" id="ARBA00014923"/>
    </source>
</evidence>
<evidence type="ECO:0000256" key="2">
    <source>
        <dbReference type="ARBA" id="ARBA00012423"/>
    </source>
</evidence>
<dbReference type="AlphaFoldDB" id="A0A067P1Y4"/>
<gene>
    <name evidence="11" type="ORF">PLEOSDRAFT_155094</name>
</gene>
<dbReference type="EMBL" id="KL198006">
    <property type="protein sequence ID" value="KDQ30412.1"/>
    <property type="molecule type" value="Genomic_DNA"/>
</dbReference>
<keyword evidence="5" id="KW-0378">Hydrolase</keyword>
<evidence type="ECO:0000256" key="7">
    <source>
        <dbReference type="ARBA" id="ARBA00029392"/>
    </source>
</evidence>
<feature type="domain" description="Phospholipase/carboxylesterase/thioesterase" evidence="10">
    <location>
        <begin position="7"/>
        <end position="220"/>
    </location>
</feature>
<evidence type="ECO:0000256" key="8">
    <source>
        <dbReference type="ARBA" id="ARBA00031195"/>
    </source>
</evidence>
<dbReference type="Pfam" id="PF02230">
    <property type="entry name" value="Abhydrolase_2"/>
    <property type="match status" value="1"/>
</dbReference>
<comment type="similarity">
    <text evidence="1">Belongs to the AB hydrolase superfamily. AB hydrolase 2 family.</text>
</comment>
<dbReference type="Gene3D" id="3.40.50.1820">
    <property type="entry name" value="alpha/beta hydrolase"/>
    <property type="match status" value="1"/>
</dbReference>
<dbReference type="GO" id="GO:0008474">
    <property type="term" value="F:palmitoyl-(protein) hydrolase activity"/>
    <property type="evidence" value="ECO:0007669"/>
    <property type="project" value="UniProtKB-EC"/>
</dbReference>
<sequence>MEGLPPFKVIEPQASHSSSIIFLQGLGHSNATWHAAMHKALASQLPHTMWIFPQAPTRYVSMYRSEHPAWFDVHQLPPGNDEFDESAVEHSIALVERFILWQVHRGIDPKRIVLAGFSQGAATSMLAALTSLHDLAGVASLSGWLPSKALRMLHSAPTTPILWCHGGADEEIPLSMASDGLNALCTDFKMSSALVTFRVYDSLKHKLCDDELKDFGIWLNYILQ</sequence>
<dbReference type="VEuPathDB" id="FungiDB:PLEOSDRAFT_155094"/>
<name>A0A067P1Y4_PLEO1</name>
<dbReference type="InterPro" id="IPR003140">
    <property type="entry name" value="PLipase/COase/thioEstase"/>
</dbReference>
<dbReference type="GO" id="GO:0006631">
    <property type="term" value="P:fatty acid metabolic process"/>
    <property type="evidence" value="ECO:0007669"/>
    <property type="project" value="UniProtKB-KW"/>
</dbReference>
<dbReference type="InParanoid" id="A0A067P1Y4"/>
<comment type="catalytic activity">
    <reaction evidence="9">
        <text>S-hexadecanoyl-L-cysteinyl-[protein] + H2O = L-cysteinyl-[protein] + hexadecanoate + H(+)</text>
        <dbReference type="Rhea" id="RHEA:19233"/>
        <dbReference type="Rhea" id="RHEA-COMP:10131"/>
        <dbReference type="Rhea" id="RHEA-COMP:11032"/>
        <dbReference type="ChEBI" id="CHEBI:7896"/>
        <dbReference type="ChEBI" id="CHEBI:15377"/>
        <dbReference type="ChEBI" id="CHEBI:15378"/>
        <dbReference type="ChEBI" id="CHEBI:29950"/>
        <dbReference type="ChEBI" id="CHEBI:74151"/>
        <dbReference type="EC" id="3.1.2.22"/>
    </reaction>
</comment>
<dbReference type="STRING" id="1137138.A0A067P1Y4"/>
<evidence type="ECO:0000256" key="4">
    <source>
        <dbReference type="ARBA" id="ARBA00022487"/>
    </source>
</evidence>
<accession>A0A067P1Y4</accession>
<dbReference type="Proteomes" id="UP000027073">
    <property type="component" value="Unassembled WGS sequence"/>
</dbReference>